<dbReference type="Proteomes" id="UP000467841">
    <property type="component" value="Unassembled WGS sequence"/>
</dbReference>
<evidence type="ECO:0000256" key="6">
    <source>
        <dbReference type="ARBA" id="ARBA00022898"/>
    </source>
</evidence>
<organism evidence="10 11">
    <name type="scientific">Microthlaspi erraticum</name>
    <dbReference type="NCBI Taxonomy" id="1685480"/>
    <lineage>
        <taxon>Eukaryota</taxon>
        <taxon>Viridiplantae</taxon>
        <taxon>Streptophyta</taxon>
        <taxon>Embryophyta</taxon>
        <taxon>Tracheophyta</taxon>
        <taxon>Spermatophyta</taxon>
        <taxon>Magnoliopsida</taxon>
        <taxon>eudicotyledons</taxon>
        <taxon>Gunneridae</taxon>
        <taxon>Pentapetalae</taxon>
        <taxon>rosids</taxon>
        <taxon>malvids</taxon>
        <taxon>Brassicales</taxon>
        <taxon>Brassicaceae</taxon>
        <taxon>Coluteocarpeae</taxon>
        <taxon>Microthlaspi</taxon>
    </lineage>
</organism>
<keyword evidence="4 8" id="KW-0032">Aminotransferase</keyword>
<dbReference type="PRINTS" id="PR00799">
    <property type="entry name" value="TRANSAMINASE"/>
</dbReference>
<comment type="miscellaneous">
    <text evidence="8">In eukaryotes there are cytoplasmic, mitochondrial and chloroplastic isozymes.</text>
</comment>
<dbReference type="InterPro" id="IPR004838">
    <property type="entry name" value="NHTrfase_class1_PyrdxlP-BS"/>
</dbReference>
<evidence type="ECO:0000313" key="11">
    <source>
        <dbReference type="Proteomes" id="UP000467841"/>
    </source>
</evidence>
<evidence type="ECO:0000256" key="4">
    <source>
        <dbReference type="ARBA" id="ARBA00022576"/>
    </source>
</evidence>
<feature type="domain" description="Aminotransferase class I/classII large" evidence="9">
    <location>
        <begin position="30"/>
        <end position="397"/>
    </location>
</feature>
<dbReference type="GO" id="GO:0006520">
    <property type="term" value="P:amino acid metabolic process"/>
    <property type="evidence" value="ECO:0007669"/>
    <property type="project" value="InterPro"/>
</dbReference>
<keyword evidence="6" id="KW-0663">Pyridoxal phosphate</keyword>
<sequence length="406" mass="44880">MNSIFSSVLPAPEDPILSVYFASRDDPSPHKLNLSGGTYRTEEGKPLVLEVVRRAEKQLANDISRDKEYLPLDGLADFNKLSAKLLLGDDSPAVKEKRVVTIQCLSGTGALRVGAEFLAKNHQQSVIYVSNPTWNNHPNIFNLAGLSVEYFRYYDPKTRGLDFKGLLEDLGAAPSGAIVVLQACAHNPTGVDPTLEQWEHIRQVVRSKRLLPFFDIAYQGFASGSLDKDAQAIRMFVDDGGECLIAQSFAKNMGLYGERIGALTIVCESEEVAKKVQSQVLVVVRPMYLSPPIHGASIVTTILKNSEMYKDWTIELKGMVNRILSTRQQLYEAIQARGTPGDWSHVIKQIGMFSFTGLNEKQVRLIAKEFHIYMTFNGRISIAGLSSKTVPQLADAIHAAVTRIPS</sequence>
<evidence type="ECO:0000256" key="7">
    <source>
        <dbReference type="ARBA" id="ARBA00049185"/>
    </source>
</evidence>
<dbReference type="PANTHER" id="PTHR11879:SF50">
    <property type="entry name" value="ASPARTATE AMINOTRANSFERASE"/>
    <property type="match status" value="1"/>
</dbReference>
<proteinExistence type="inferred from homology"/>
<keyword evidence="5 8" id="KW-0808">Transferase</keyword>
<evidence type="ECO:0000256" key="1">
    <source>
        <dbReference type="ARBA" id="ARBA00001933"/>
    </source>
</evidence>
<evidence type="ECO:0000313" key="10">
    <source>
        <dbReference type="EMBL" id="CAA7034177.1"/>
    </source>
</evidence>
<comment type="cofactor">
    <cofactor evidence="1">
        <name>pyridoxal 5'-phosphate</name>
        <dbReference type="ChEBI" id="CHEBI:597326"/>
    </cofactor>
</comment>
<dbReference type="InterPro" id="IPR015422">
    <property type="entry name" value="PyrdxlP-dep_Trfase_small"/>
</dbReference>
<gene>
    <name evidence="10" type="ORF">MERR_LOCUS21412</name>
</gene>
<dbReference type="EMBL" id="CACVBM020001142">
    <property type="protein sequence ID" value="CAA7034177.1"/>
    <property type="molecule type" value="Genomic_DNA"/>
</dbReference>
<comment type="similarity">
    <text evidence="2">Belongs to the class-I pyridoxal-phosphate-dependent aminotransferase family.</text>
</comment>
<comment type="caution">
    <text evidence="10">The sequence shown here is derived from an EMBL/GenBank/DDBJ whole genome shotgun (WGS) entry which is preliminary data.</text>
</comment>
<evidence type="ECO:0000256" key="5">
    <source>
        <dbReference type="ARBA" id="ARBA00022679"/>
    </source>
</evidence>
<dbReference type="Pfam" id="PF00155">
    <property type="entry name" value="Aminotran_1_2"/>
    <property type="match status" value="1"/>
</dbReference>
<name>A0A6D2JA42_9BRAS</name>
<dbReference type="PROSITE" id="PS00105">
    <property type="entry name" value="AA_TRANSFER_CLASS_1"/>
    <property type="match status" value="1"/>
</dbReference>
<dbReference type="GO" id="GO:0030170">
    <property type="term" value="F:pyridoxal phosphate binding"/>
    <property type="evidence" value="ECO:0007669"/>
    <property type="project" value="InterPro"/>
</dbReference>
<keyword evidence="11" id="KW-1185">Reference proteome</keyword>
<dbReference type="NCBIfam" id="NF006719">
    <property type="entry name" value="PRK09257.1"/>
    <property type="match status" value="1"/>
</dbReference>
<dbReference type="InterPro" id="IPR015421">
    <property type="entry name" value="PyrdxlP-dep_Trfase_major"/>
</dbReference>
<dbReference type="FunFam" id="3.90.1150.10:FF:000001">
    <property type="entry name" value="Aspartate aminotransferase"/>
    <property type="match status" value="1"/>
</dbReference>
<dbReference type="SUPFAM" id="SSF53383">
    <property type="entry name" value="PLP-dependent transferases"/>
    <property type="match status" value="1"/>
</dbReference>
<dbReference type="OrthoDB" id="6752799at2759"/>
<dbReference type="AlphaFoldDB" id="A0A6D2JA42"/>
<evidence type="ECO:0000259" key="9">
    <source>
        <dbReference type="Pfam" id="PF00155"/>
    </source>
</evidence>
<dbReference type="InterPro" id="IPR015424">
    <property type="entry name" value="PyrdxlP-dep_Trfase"/>
</dbReference>
<dbReference type="CDD" id="cd00609">
    <property type="entry name" value="AAT_like"/>
    <property type="match status" value="1"/>
</dbReference>
<dbReference type="EC" id="2.6.1.1" evidence="8"/>
<reference evidence="10" key="1">
    <citation type="submission" date="2020-01" db="EMBL/GenBank/DDBJ databases">
        <authorList>
            <person name="Mishra B."/>
        </authorList>
    </citation>
    <scope>NUCLEOTIDE SEQUENCE [LARGE SCALE GENOMIC DNA]</scope>
</reference>
<evidence type="ECO:0000256" key="3">
    <source>
        <dbReference type="ARBA" id="ARBA00011738"/>
    </source>
</evidence>
<protein>
    <recommendedName>
        <fullName evidence="8">Aspartate aminotransferase</fullName>
        <ecNumber evidence="8">2.6.1.1</ecNumber>
    </recommendedName>
</protein>
<comment type="catalytic activity">
    <reaction evidence="7 8">
        <text>L-aspartate + 2-oxoglutarate = oxaloacetate + L-glutamate</text>
        <dbReference type="Rhea" id="RHEA:21824"/>
        <dbReference type="ChEBI" id="CHEBI:16452"/>
        <dbReference type="ChEBI" id="CHEBI:16810"/>
        <dbReference type="ChEBI" id="CHEBI:29985"/>
        <dbReference type="ChEBI" id="CHEBI:29991"/>
        <dbReference type="EC" id="2.6.1.1"/>
    </reaction>
</comment>
<evidence type="ECO:0000256" key="2">
    <source>
        <dbReference type="ARBA" id="ARBA00007441"/>
    </source>
</evidence>
<dbReference type="FunFam" id="3.40.640.10:FF:000052">
    <property type="entry name" value="Aspartate aminotransferase"/>
    <property type="match status" value="1"/>
</dbReference>
<dbReference type="PANTHER" id="PTHR11879">
    <property type="entry name" value="ASPARTATE AMINOTRANSFERASE"/>
    <property type="match status" value="1"/>
</dbReference>
<dbReference type="InterPro" id="IPR004839">
    <property type="entry name" value="Aminotransferase_I/II_large"/>
</dbReference>
<dbReference type="Gene3D" id="3.40.640.10">
    <property type="entry name" value="Type I PLP-dependent aspartate aminotransferase-like (Major domain)"/>
    <property type="match status" value="1"/>
</dbReference>
<evidence type="ECO:0000256" key="8">
    <source>
        <dbReference type="RuleBase" id="RU000480"/>
    </source>
</evidence>
<comment type="subunit">
    <text evidence="3 8">Homodimer.</text>
</comment>
<dbReference type="InterPro" id="IPR000796">
    <property type="entry name" value="Asp_trans"/>
</dbReference>
<dbReference type="GO" id="GO:0004069">
    <property type="term" value="F:L-aspartate:2-oxoglutarate aminotransferase activity"/>
    <property type="evidence" value="ECO:0007669"/>
    <property type="project" value="UniProtKB-EC"/>
</dbReference>
<dbReference type="Gene3D" id="3.90.1150.10">
    <property type="entry name" value="Aspartate Aminotransferase, domain 1"/>
    <property type="match status" value="1"/>
</dbReference>
<accession>A0A6D2JA42</accession>
<dbReference type="GO" id="GO:0005739">
    <property type="term" value="C:mitochondrion"/>
    <property type="evidence" value="ECO:0007669"/>
    <property type="project" value="TreeGrafter"/>
</dbReference>